<keyword evidence="3" id="KW-1185">Reference proteome</keyword>
<dbReference type="Proteomes" id="UP000294817">
    <property type="component" value="Unassembled WGS sequence"/>
</dbReference>
<accession>A0A4R8EKZ4</accession>
<name>A0A4R8EKZ4_9BACT</name>
<gene>
    <name evidence="2" type="ORF">C8D74_11615</name>
</gene>
<dbReference type="AlphaFoldDB" id="A0A4R8EKZ4"/>
<dbReference type="Pfam" id="PF14239">
    <property type="entry name" value="RRXRR"/>
    <property type="match status" value="1"/>
</dbReference>
<organism evidence="2 3">
    <name type="scientific">Petrotoga sibirica</name>
    <dbReference type="NCBI Taxonomy" id="156202"/>
    <lineage>
        <taxon>Bacteria</taxon>
        <taxon>Thermotogati</taxon>
        <taxon>Thermotogota</taxon>
        <taxon>Thermotogae</taxon>
        <taxon>Petrotogales</taxon>
        <taxon>Petrotogaceae</taxon>
        <taxon>Petrotoga</taxon>
    </lineage>
</organism>
<comment type="caution">
    <text evidence="2">The sequence shown here is derived from an EMBL/GenBank/DDBJ whole genome shotgun (WGS) entry which is preliminary data.</text>
</comment>
<dbReference type="EMBL" id="SODZ01000016">
    <property type="protein sequence ID" value="TDX11115.1"/>
    <property type="molecule type" value="Genomic_DNA"/>
</dbReference>
<evidence type="ECO:0000313" key="2">
    <source>
        <dbReference type="EMBL" id="TDX11115.1"/>
    </source>
</evidence>
<reference evidence="2 3" key="1">
    <citation type="submission" date="2019-03" db="EMBL/GenBank/DDBJ databases">
        <title>Genomic Encyclopedia of Type Strains, Phase IV (KMG-IV): sequencing the most valuable type-strain genomes for metagenomic binning, comparative biology and taxonomic classification.</title>
        <authorList>
            <person name="Goeker M."/>
        </authorList>
    </citation>
    <scope>NUCLEOTIDE SEQUENCE [LARGE SCALE GENOMIC DNA]</scope>
    <source>
        <strain evidence="2 3">DSM 13575</strain>
    </source>
</reference>
<sequence length="122" mass="14090">MLVYVLNKHGKPLMPCKPSKARKLLKDGKAKVVRKEPFTIQLLYGSSGYKQPITLGIDAGSKTVGLSATTEKKELLAAEVETRDDITKLLAQKRQYRRDRRFRKTRYRKPRFFNRVHSKNKG</sequence>
<evidence type="ECO:0000313" key="3">
    <source>
        <dbReference type="Proteomes" id="UP000294817"/>
    </source>
</evidence>
<proteinExistence type="predicted"/>
<evidence type="ECO:0000259" key="1">
    <source>
        <dbReference type="Pfam" id="PF14239"/>
    </source>
</evidence>
<feature type="domain" description="RRXRR" evidence="1">
    <location>
        <begin position="3"/>
        <end position="120"/>
    </location>
</feature>
<dbReference type="InterPro" id="IPR025938">
    <property type="entry name" value="RRXRR_dom"/>
</dbReference>
<protein>
    <submittedName>
        <fullName evidence="2">RRXRR protein</fullName>
    </submittedName>
</protein>